<feature type="region of interest" description="Disordered" evidence="2">
    <location>
        <begin position="784"/>
        <end position="821"/>
    </location>
</feature>
<dbReference type="PANTHER" id="PTHR10807">
    <property type="entry name" value="MYOTUBULARIN-RELATED"/>
    <property type="match status" value="1"/>
</dbReference>
<dbReference type="Proteomes" id="UP001281761">
    <property type="component" value="Unassembled WGS sequence"/>
</dbReference>
<keyword evidence="4" id="KW-0378">Hydrolase</keyword>
<feature type="compositionally biased region" description="Low complexity" evidence="2">
    <location>
        <begin position="393"/>
        <end position="411"/>
    </location>
</feature>
<feature type="region of interest" description="Disordered" evidence="2">
    <location>
        <begin position="150"/>
        <end position="197"/>
    </location>
</feature>
<feature type="compositionally biased region" description="Polar residues" evidence="2">
    <location>
        <begin position="182"/>
        <end position="197"/>
    </location>
</feature>
<feature type="compositionally biased region" description="Polar residues" evidence="2">
    <location>
        <begin position="335"/>
        <end position="355"/>
    </location>
</feature>
<dbReference type="SUPFAM" id="SSF52799">
    <property type="entry name" value="(Phosphotyrosine protein) phosphatases II"/>
    <property type="match status" value="2"/>
</dbReference>
<dbReference type="GO" id="GO:0004438">
    <property type="term" value="F:phosphatidylinositol-3-phosphate phosphatase activity"/>
    <property type="evidence" value="ECO:0007669"/>
    <property type="project" value="UniProtKB-EC"/>
</dbReference>
<proteinExistence type="predicted"/>
<keyword evidence="5" id="KW-1185">Reference proteome</keyword>
<dbReference type="InterPro" id="IPR030564">
    <property type="entry name" value="Myotubularin"/>
</dbReference>
<feature type="region of interest" description="Disordered" evidence="2">
    <location>
        <begin position="335"/>
        <end position="380"/>
    </location>
</feature>
<accession>A0ABQ9XR54</accession>
<dbReference type="Pfam" id="PF06602">
    <property type="entry name" value="Myotub-related"/>
    <property type="match status" value="2"/>
</dbReference>
<reference evidence="4 5" key="1">
    <citation type="journal article" date="2022" name="bioRxiv">
        <title>Genomics of Preaxostyla Flagellates Illuminates Evolutionary Transitions and the Path Towards Mitochondrial Loss.</title>
        <authorList>
            <person name="Novak L.V.F."/>
            <person name="Treitli S.C."/>
            <person name="Pyrih J."/>
            <person name="Halakuc P."/>
            <person name="Pipaliya S.V."/>
            <person name="Vacek V."/>
            <person name="Brzon O."/>
            <person name="Soukal P."/>
            <person name="Eme L."/>
            <person name="Dacks J.B."/>
            <person name="Karnkowska A."/>
            <person name="Elias M."/>
            <person name="Hampl V."/>
        </authorList>
    </citation>
    <scope>NUCLEOTIDE SEQUENCE [LARGE SCALE GENOMIC DNA]</scope>
    <source>
        <strain evidence="4">NAU3</strain>
        <tissue evidence="4">Gut</tissue>
    </source>
</reference>
<feature type="compositionally biased region" description="Low complexity" evidence="2">
    <location>
        <begin position="160"/>
        <end position="175"/>
    </location>
</feature>
<comment type="caution">
    <text evidence="4">The sequence shown here is derived from an EMBL/GenBank/DDBJ whole genome shotgun (WGS) entry which is preliminary data.</text>
</comment>
<dbReference type="EMBL" id="JARBJD010000094">
    <property type="protein sequence ID" value="KAK2953187.1"/>
    <property type="molecule type" value="Genomic_DNA"/>
</dbReference>
<dbReference type="InterPro" id="IPR029021">
    <property type="entry name" value="Prot-tyrosine_phosphatase-like"/>
</dbReference>
<keyword evidence="1" id="KW-0175">Coiled coil</keyword>
<evidence type="ECO:0000256" key="1">
    <source>
        <dbReference type="SAM" id="Coils"/>
    </source>
</evidence>
<organism evidence="4 5">
    <name type="scientific">Blattamonas nauphoetae</name>
    <dbReference type="NCBI Taxonomy" id="2049346"/>
    <lineage>
        <taxon>Eukaryota</taxon>
        <taxon>Metamonada</taxon>
        <taxon>Preaxostyla</taxon>
        <taxon>Oxymonadida</taxon>
        <taxon>Blattamonas</taxon>
    </lineage>
</organism>
<feature type="region of interest" description="Disordered" evidence="2">
    <location>
        <begin position="492"/>
        <end position="516"/>
    </location>
</feature>
<evidence type="ECO:0000313" key="5">
    <source>
        <dbReference type="Proteomes" id="UP001281761"/>
    </source>
</evidence>
<evidence type="ECO:0000259" key="3">
    <source>
        <dbReference type="PROSITE" id="PS51339"/>
    </source>
</evidence>
<feature type="region of interest" description="Disordered" evidence="2">
    <location>
        <begin position="393"/>
        <end position="417"/>
    </location>
</feature>
<dbReference type="EC" id="3.1.3.64" evidence="4"/>
<name>A0ABQ9XR54_9EUKA</name>
<evidence type="ECO:0000313" key="4">
    <source>
        <dbReference type="EMBL" id="KAK2953187.1"/>
    </source>
</evidence>
<evidence type="ECO:0000256" key="2">
    <source>
        <dbReference type="SAM" id="MobiDB-lite"/>
    </source>
</evidence>
<protein>
    <submittedName>
        <fullName evidence="4">Phosphoinositide 3-phosphatase</fullName>
        <ecNumber evidence="4">3.1.3.64</ecNumber>
    </submittedName>
</protein>
<dbReference type="InterPro" id="IPR010569">
    <property type="entry name" value="Myotubularin-like_Pase_dom"/>
</dbReference>
<sequence>MNTILSLFVPITSINKVFAFQHRTPPSQLGKDTPRISRESWRHFNLLEEYTKMGIFASRNNQWRLTKENLRFGLCDTYPMLLCVPANISDDSLHKIANYRCKHRFPVLSFQHENGRTVCRSGQPLTGLFGKENPDDLEMLSTIASLSVRPSWSGSDPNDSPITQSSTTPIRSPSSRSHDEISSSYRTQTIWGEQTTPPDSSMIAKAYLSNWTEFKAVVRSEQPADALADYQSFFETKPVVFSSQSSIFPHTPSHGRPDSPPLPLFTTHPYPGRPSSPQSPIISSSLPNISHLKDAINDPLMMPPHDSGLQNCGLSPHAQSGPIFSSRIPYFSFNSSPSSDTKTLESHSVSPSLDVSDSEEEDISPSFPSREPQDDSIGSELSSDWQIVSHLGLQPSSPSSSPIPLPSLRSPTGLGGEKGAGQVLKSLLIVDARPKIAAVGNKFMKGGYEDKKRVSNFADVAFLGIQNIHKVRESLQALIKSLEDAIRIRKKEEPKKEEEKKEERREEAANDEGSRKRVNDSIRADYEIIIDDPTQSLLASSWYHHLAMILHSASSLSSLLSSTSLLIHCSDGWDRTPQLCSLISIFVNPRHRTLAGFIGLLEKDWFLFGHRFADRTGSTPAFFTSQKMQKQLSPTFVQFLDCCYQLVTQFPDQFEFGSGFLDFVFFHLTSGRFGNFLWNNQKECEEARAYEKTRSLWDEVEERRKRGEWVNSEYSREKALPLLIPSITNFSIWPIFFPLVTRFLDLSLPPSFYSITLDSQSPVPRDCDERHEGIKHSDSKLVFNQKDQTKKEDKSEPVRFPIGPSNEQMIRGGRPRGNDVLTDRGSIEKVIMPFEDYLKQATQED</sequence>
<dbReference type="PROSITE" id="PS51339">
    <property type="entry name" value="PPASE_MYOTUBULARIN"/>
    <property type="match status" value="1"/>
</dbReference>
<gene>
    <name evidence="4" type="ORF">BLNAU_11812</name>
</gene>
<feature type="domain" description="Myotubularin phosphatase" evidence="3">
    <location>
        <begin position="40"/>
        <end position="753"/>
    </location>
</feature>
<feature type="coiled-coil region" evidence="1">
    <location>
        <begin position="465"/>
        <end position="492"/>
    </location>
</feature>
<feature type="compositionally biased region" description="Basic and acidic residues" evidence="2">
    <location>
        <begin position="787"/>
        <end position="797"/>
    </location>
</feature>